<dbReference type="Proteomes" id="UP001597076">
    <property type="component" value="Unassembled WGS sequence"/>
</dbReference>
<evidence type="ECO:0000313" key="2">
    <source>
        <dbReference type="Proteomes" id="UP001597076"/>
    </source>
</evidence>
<name>A0ABD6BDQ5_9EURY</name>
<keyword evidence="2" id="KW-1185">Reference proteome</keyword>
<protein>
    <submittedName>
        <fullName evidence="1">Uncharacterized protein</fullName>
    </submittedName>
</protein>
<reference evidence="1 2" key="1">
    <citation type="journal article" date="2019" name="Int. J. Syst. Evol. Microbiol.">
        <title>The Global Catalogue of Microorganisms (GCM) 10K type strain sequencing project: providing services to taxonomists for standard genome sequencing and annotation.</title>
        <authorList>
            <consortium name="The Broad Institute Genomics Platform"/>
            <consortium name="The Broad Institute Genome Sequencing Center for Infectious Disease"/>
            <person name="Wu L."/>
            <person name="Ma J."/>
        </authorList>
    </citation>
    <scope>NUCLEOTIDE SEQUENCE [LARGE SCALE GENOMIC DNA]</scope>
    <source>
        <strain evidence="1 2">CGMCC 1.12230</strain>
    </source>
</reference>
<accession>A0ABD6BDQ5</accession>
<proteinExistence type="predicted"/>
<dbReference type="RefSeq" id="WP_390284904.1">
    <property type="nucleotide sequence ID" value="NZ_JBHUDI010000003.1"/>
</dbReference>
<evidence type="ECO:0000313" key="1">
    <source>
        <dbReference type="EMBL" id="MFD1562879.1"/>
    </source>
</evidence>
<gene>
    <name evidence="1" type="ORF">ACFR99_04880</name>
</gene>
<dbReference type="AlphaFoldDB" id="A0ABD6BDQ5"/>
<dbReference type="EMBL" id="JBHUDI010000003">
    <property type="protein sequence ID" value="MFD1562879.1"/>
    <property type="molecule type" value="Genomic_DNA"/>
</dbReference>
<comment type="caution">
    <text evidence="1">The sequence shown here is derived from an EMBL/GenBank/DDBJ whole genome shotgun (WGS) entry which is preliminary data.</text>
</comment>
<dbReference type="InterPro" id="IPR055926">
    <property type="entry name" value="DUF7503"/>
</dbReference>
<organism evidence="1 2">
    <name type="scientific">Haloarchaeobius amylolyticus</name>
    <dbReference type="NCBI Taxonomy" id="1198296"/>
    <lineage>
        <taxon>Archaea</taxon>
        <taxon>Methanobacteriati</taxon>
        <taxon>Methanobacteriota</taxon>
        <taxon>Stenosarchaea group</taxon>
        <taxon>Halobacteria</taxon>
        <taxon>Halobacteriales</taxon>
        <taxon>Halorubellaceae</taxon>
        <taxon>Haloarchaeobius</taxon>
    </lineage>
</organism>
<dbReference type="Pfam" id="PF24335">
    <property type="entry name" value="DUF7503"/>
    <property type="match status" value="1"/>
</dbReference>
<sequence length="44" mass="4555">MSAKDSMKDYLAQHPRMIGALFTLFVLLSQAGSAAAGGMSQVGP</sequence>